<dbReference type="EMBL" id="JAEEGA010000007">
    <property type="protein sequence ID" value="MBP1041864.1"/>
    <property type="molecule type" value="Genomic_DNA"/>
</dbReference>
<proteinExistence type="predicted"/>
<feature type="transmembrane region" description="Helical" evidence="1">
    <location>
        <begin position="55"/>
        <end position="76"/>
    </location>
</feature>
<reference evidence="2" key="1">
    <citation type="submission" date="2020-12" db="EMBL/GenBank/DDBJ databases">
        <title>Vagococcus allomyrinae sp. nov. and Enterococcus lavae sp. nov., isolated from the larvae of Allomyrina dichotoma.</title>
        <authorList>
            <person name="Lee S.D."/>
        </authorList>
    </citation>
    <scope>NUCLEOTIDE SEQUENCE</scope>
    <source>
        <strain evidence="2">BWB3-3</strain>
    </source>
</reference>
<dbReference type="PANTHER" id="PTHR36833:SF1">
    <property type="entry name" value="INTEGRAL MEMBRANE TRANSPORT PROTEIN"/>
    <property type="match status" value="1"/>
</dbReference>
<sequence length="258" mass="29829">MRLYKKYLELHLQALMAYKLSFILTTFGQFFVSFNVFLGVYFMFDRFSTVKGYNFEETLLCFSIILLSFSLAECFFRGFDSFPTMIGNGEFDRILVRPRNIILQVLGSKIEFSRFGRMIQAVVMFAYGIIASDVEWSIVKVAVVISMLIGGVFLFASIFLLYASLCFFTLEGLEFMNVLTDGAREYGKYPIGIYGKNVLKFATYVVPFAFIQYYPFLYLIDRIMDPRVIVMPLAGILFGLPCYLFWRFGLRHYQSTGS</sequence>
<keyword evidence="1" id="KW-0812">Transmembrane</keyword>
<keyword evidence="3" id="KW-1185">Reference proteome</keyword>
<gene>
    <name evidence="2" type="ORF">I6N95_12665</name>
</gene>
<keyword evidence="1" id="KW-0472">Membrane</keyword>
<organism evidence="2 3">
    <name type="scientific">Vagococcus allomyrinae</name>
    <dbReference type="NCBI Taxonomy" id="2794353"/>
    <lineage>
        <taxon>Bacteria</taxon>
        <taxon>Bacillati</taxon>
        <taxon>Bacillota</taxon>
        <taxon>Bacilli</taxon>
        <taxon>Lactobacillales</taxon>
        <taxon>Enterococcaceae</taxon>
        <taxon>Vagococcus</taxon>
    </lineage>
</organism>
<feature type="transmembrane region" description="Helical" evidence="1">
    <location>
        <begin position="145"/>
        <end position="170"/>
    </location>
</feature>
<dbReference type="AlphaFoldDB" id="A0A940SVH7"/>
<dbReference type="Proteomes" id="UP000674938">
    <property type="component" value="Unassembled WGS sequence"/>
</dbReference>
<accession>A0A940SVH7</accession>
<dbReference type="InterPro" id="IPR010390">
    <property type="entry name" value="ABC-2_transporter-like"/>
</dbReference>
<keyword evidence="1" id="KW-1133">Transmembrane helix</keyword>
<protein>
    <submittedName>
        <fullName evidence="2">ABC-2 family transporter protein</fullName>
    </submittedName>
</protein>
<dbReference type="PANTHER" id="PTHR36833">
    <property type="entry name" value="SLR0610 PROTEIN-RELATED"/>
    <property type="match status" value="1"/>
</dbReference>
<name>A0A940SVH7_9ENTE</name>
<dbReference type="Pfam" id="PF06182">
    <property type="entry name" value="ABC2_membrane_6"/>
    <property type="match status" value="1"/>
</dbReference>
<feature type="transmembrane region" description="Helical" evidence="1">
    <location>
        <begin position="228"/>
        <end position="246"/>
    </location>
</feature>
<evidence type="ECO:0000256" key="1">
    <source>
        <dbReference type="SAM" id="Phobius"/>
    </source>
</evidence>
<feature type="transmembrane region" description="Helical" evidence="1">
    <location>
        <begin position="118"/>
        <end position="139"/>
    </location>
</feature>
<dbReference type="RefSeq" id="WP_209528479.1">
    <property type="nucleotide sequence ID" value="NZ_JAEEGA010000007.1"/>
</dbReference>
<feature type="transmembrane region" description="Helical" evidence="1">
    <location>
        <begin position="20"/>
        <end position="43"/>
    </location>
</feature>
<feature type="transmembrane region" description="Helical" evidence="1">
    <location>
        <begin position="198"/>
        <end position="216"/>
    </location>
</feature>
<evidence type="ECO:0000313" key="3">
    <source>
        <dbReference type="Proteomes" id="UP000674938"/>
    </source>
</evidence>
<comment type="caution">
    <text evidence="2">The sequence shown here is derived from an EMBL/GenBank/DDBJ whole genome shotgun (WGS) entry which is preliminary data.</text>
</comment>
<evidence type="ECO:0000313" key="2">
    <source>
        <dbReference type="EMBL" id="MBP1041864.1"/>
    </source>
</evidence>